<dbReference type="PANTHER" id="PTHR47723:SF19">
    <property type="entry name" value="POLYNUCLEOTIDYL TRANSFERASE, RIBONUCLEASE H-LIKE SUPERFAMILY PROTEIN"/>
    <property type="match status" value="1"/>
</dbReference>
<reference evidence="2 3" key="1">
    <citation type="journal article" date="2024" name="G3 (Bethesda)">
        <title>Genome assembly of Hibiscus sabdariffa L. provides insights into metabolisms of medicinal natural products.</title>
        <authorList>
            <person name="Kim T."/>
        </authorList>
    </citation>
    <scope>NUCLEOTIDE SEQUENCE [LARGE SCALE GENOMIC DNA]</scope>
    <source>
        <strain evidence="2">TK-2024</strain>
        <tissue evidence="2">Old leaves</tissue>
    </source>
</reference>
<dbReference type="CDD" id="cd06222">
    <property type="entry name" value="RNase_H_like"/>
    <property type="match status" value="1"/>
</dbReference>
<dbReference type="EMBL" id="JBBPBM010000004">
    <property type="protein sequence ID" value="KAK8589339.1"/>
    <property type="molecule type" value="Genomic_DNA"/>
</dbReference>
<name>A0ABR2FYK2_9ROSI</name>
<organism evidence="2 3">
    <name type="scientific">Hibiscus sabdariffa</name>
    <name type="common">roselle</name>
    <dbReference type="NCBI Taxonomy" id="183260"/>
    <lineage>
        <taxon>Eukaryota</taxon>
        <taxon>Viridiplantae</taxon>
        <taxon>Streptophyta</taxon>
        <taxon>Embryophyta</taxon>
        <taxon>Tracheophyta</taxon>
        <taxon>Spermatophyta</taxon>
        <taxon>Magnoliopsida</taxon>
        <taxon>eudicotyledons</taxon>
        <taxon>Gunneridae</taxon>
        <taxon>Pentapetalae</taxon>
        <taxon>rosids</taxon>
        <taxon>malvids</taxon>
        <taxon>Malvales</taxon>
        <taxon>Malvaceae</taxon>
        <taxon>Malvoideae</taxon>
        <taxon>Hibiscus</taxon>
    </lineage>
</organism>
<dbReference type="InterPro" id="IPR044730">
    <property type="entry name" value="RNase_H-like_dom_plant"/>
</dbReference>
<sequence>MGSSTGAIGGLYRDHSGSWIAGFQMTIGKCSPLQDELCALFIDLKYAWDLGFMTLQVQTDCKEVVTMLNAMHADISTFSLVYAIVKLH</sequence>
<comment type="caution">
    <text evidence="2">The sequence shown here is derived from an EMBL/GenBank/DDBJ whole genome shotgun (WGS) entry which is preliminary data.</text>
</comment>
<evidence type="ECO:0000259" key="1">
    <source>
        <dbReference type="Pfam" id="PF13456"/>
    </source>
</evidence>
<dbReference type="Gene3D" id="3.30.420.10">
    <property type="entry name" value="Ribonuclease H-like superfamily/Ribonuclease H"/>
    <property type="match status" value="1"/>
</dbReference>
<keyword evidence="3" id="KW-1185">Reference proteome</keyword>
<gene>
    <name evidence="2" type="ORF">V6N12_023739</name>
</gene>
<dbReference type="InterPro" id="IPR053151">
    <property type="entry name" value="RNase_H-like"/>
</dbReference>
<evidence type="ECO:0000313" key="3">
    <source>
        <dbReference type="Proteomes" id="UP001472677"/>
    </source>
</evidence>
<dbReference type="Proteomes" id="UP001472677">
    <property type="component" value="Unassembled WGS sequence"/>
</dbReference>
<proteinExistence type="predicted"/>
<dbReference type="InterPro" id="IPR002156">
    <property type="entry name" value="RNaseH_domain"/>
</dbReference>
<dbReference type="Pfam" id="PF13456">
    <property type="entry name" value="RVT_3"/>
    <property type="match status" value="1"/>
</dbReference>
<evidence type="ECO:0000313" key="2">
    <source>
        <dbReference type="EMBL" id="KAK8589339.1"/>
    </source>
</evidence>
<protein>
    <recommendedName>
        <fullName evidence="1">RNase H type-1 domain-containing protein</fullName>
    </recommendedName>
</protein>
<dbReference type="PANTHER" id="PTHR47723">
    <property type="entry name" value="OS05G0353850 PROTEIN"/>
    <property type="match status" value="1"/>
</dbReference>
<accession>A0ABR2FYK2</accession>
<feature type="domain" description="RNase H type-1" evidence="1">
    <location>
        <begin position="3"/>
        <end position="73"/>
    </location>
</feature>
<dbReference type="InterPro" id="IPR036397">
    <property type="entry name" value="RNaseH_sf"/>
</dbReference>